<dbReference type="AlphaFoldDB" id="A0A0M9GDV7"/>
<feature type="domain" description="Antitoxin Xre-like helix-turn-helix" evidence="1">
    <location>
        <begin position="12"/>
        <end position="72"/>
    </location>
</feature>
<dbReference type="EMBL" id="JSYZ01000019">
    <property type="protein sequence ID" value="KPA88530.1"/>
    <property type="molecule type" value="Genomic_DNA"/>
</dbReference>
<name>A0A0M9GDV7_9PSED</name>
<dbReference type="InterPro" id="IPR046847">
    <property type="entry name" value="Xre-like_HTH"/>
</dbReference>
<dbReference type="Pfam" id="PF20432">
    <property type="entry name" value="Xre-like-HTH"/>
    <property type="match status" value="1"/>
</dbReference>
<reference evidence="2 3" key="1">
    <citation type="journal article" date="2015" name="PLoS ONE">
        <title>Rice-Infecting Pseudomonas Genomes Are Highly Accessorized and Harbor Multiple Putative Virulence Mechanisms to Cause Sheath Brown Rot.</title>
        <authorList>
            <person name="Quibod I.L."/>
            <person name="Grande G."/>
            <person name="Oreiro E.G."/>
            <person name="Borja F.N."/>
            <person name="Dossa G.S."/>
            <person name="Mauleon R."/>
            <person name="Cruz C.V."/>
            <person name="Oliva R."/>
        </authorList>
    </citation>
    <scope>NUCLEOTIDE SEQUENCE [LARGE SCALE GENOMIC DNA]</scope>
    <source>
        <strain evidence="2 3">IRRI 6609</strain>
    </source>
</reference>
<sequence>MSQAPPARTPSTKDAGAVALRTAVTIMERWKATPKEIENTLRISRSTYSRVKEQGRTVSLDDDQLARISLILNVHGALRTVFDNPENVYGFPRMANDNDFFEGRTPLEIMATGSFINLYETFRRIDALRGAQW</sequence>
<evidence type="ECO:0000313" key="2">
    <source>
        <dbReference type="EMBL" id="KPA88530.1"/>
    </source>
</evidence>
<protein>
    <recommendedName>
        <fullName evidence="1">Antitoxin Xre-like helix-turn-helix domain-containing protein</fullName>
    </recommendedName>
</protein>
<evidence type="ECO:0000259" key="1">
    <source>
        <dbReference type="Pfam" id="PF20432"/>
    </source>
</evidence>
<dbReference type="PATRIC" id="fig|50340.43.peg.2196"/>
<gene>
    <name evidence="2" type="ORF">PF66_04894</name>
</gene>
<evidence type="ECO:0000313" key="3">
    <source>
        <dbReference type="Proteomes" id="UP000037931"/>
    </source>
</evidence>
<proteinExistence type="predicted"/>
<comment type="caution">
    <text evidence="2">The sequence shown here is derived from an EMBL/GenBank/DDBJ whole genome shotgun (WGS) entry which is preliminary data.</text>
</comment>
<organism evidence="2 3">
    <name type="scientific">Pseudomonas asplenii</name>
    <dbReference type="NCBI Taxonomy" id="53407"/>
    <lineage>
        <taxon>Bacteria</taxon>
        <taxon>Pseudomonadati</taxon>
        <taxon>Pseudomonadota</taxon>
        <taxon>Gammaproteobacteria</taxon>
        <taxon>Pseudomonadales</taxon>
        <taxon>Pseudomonadaceae</taxon>
        <taxon>Pseudomonas</taxon>
    </lineage>
</organism>
<dbReference type="OrthoDB" id="117888at2"/>
<accession>A0A0M9GDV7</accession>
<dbReference type="GO" id="GO:0003677">
    <property type="term" value="F:DNA binding"/>
    <property type="evidence" value="ECO:0007669"/>
    <property type="project" value="InterPro"/>
</dbReference>
<dbReference type="STRING" id="50340.PF66_04894"/>
<dbReference type="Proteomes" id="UP000037931">
    <property type="component" value="Unassembled WGS sequence"/>
</dbReference>
<dbReference type="RefSeq" id="WP_054064007.1">
    <property type="nucleotide sequence ID" value="NZ_JAQMZR010000001.1"/>
</dbReference>
<keyword evidence="3" id="KW-1185">Reference proteome</keyword>